<evidence type="ECO:0000256" key="6">
    <source>
        <dbReference type="ARBA" id="ARBA00023157"/>
    </source>
</evidence>
<keyword evidence="13" id="KW-1185">Reference proteome</keyword>
<dbReference type="PANTHER" id="PTHR22803">
    <property type="entry name" value="MANNOSE, PHOSPHOLIPASE, LECTIN RECEPTOR RELATED"/>
    <property type="match status" value="1"/>
</dbReference>
<evidence type="ECO:0000313" key="13">
    <source>
        <dbReference type="Proteomes" id="UP000276133"/>
    </source>
</evidence>
<evidence type="ECO:0000256" key="1">
    <source>
        <dbReference type="ARBA" id="ARBA00004167"/>
    </source>
</evidence>
<feature type="domain" description="C-type lectin" evidence="10">
    <location>
        <begin position="311"/>
        <end position="434"/>
    </location>
</feature>
<feature type="domain" description="C-type lectin" evidence="10">
    <location>
        <begin position="176"/>
        <end position="298"/>
    </location>
</feature>
<keyword evidence="4" id="KW-1133">Transmembrane helix</keyword>
<keyword evidence="12" id="KW-0675">Receptor</keyword>
<evidence type="ECO:0000256" key="5">
    <source>
        <dbReference type="ARBA" id="ARBA00023136"/>
    </source>
</evidence>
<dbReference type="PRINTS" id="PR00013">
    <property type="entry name" value="FNTYPEII"/>
</dbReference>
<keyword evidence="7" id="KW-0325">Glycoprotein</keyword>
<dbReference type="SMART" id="SM00059">
    <property type="entry name" value="FN2"/>
    <property type="match status" value="1"/>
</dbReference>
<dbReference type="PROSITE" id="PS51092">
    <property type="entry name" value="FN2_2"/>
    <property type="match status" value="1"/>
</dbReference>
<dbReference type="PROSITE" id="PS50041">
    <property type="entry name" value="C_TYPE_LECTIN_2"/>
    <property type="match status" value="6"/>
</dbReference>
<keyword evidence="3" id="KW-0677">Repeat</keyword>
<dbReference type="InterPro" id="IPR000562">
    <property type="entry name" value="FN_type2_dom"/>
</dbReference>
<dbReference type="InterPro" id="IPR013806">
    <property type="entry name" value="Kringle-like"/>
</dbReference>
<reference evidence="12 13" key="1">
    <citation type="journal article" date="2018" name="Sci. Rep.">
        <title>Genomic signatures of local adaptation to the degree of environmental predictability in rotifers.</title>
        <authorList>
            <person name="Franch-Gras L."/>
            <person name="Hahn C."/>
            <person name="Garcia-Roger E.M."/>
            <person name="Carmona M.J."/>
            <person name="Serra M."/>
            <person name="Gomez A."/>
        </authorList>
    </citation>
    <scope>NUCLEOTIDE SEQUENCE [LARGE SCALE GENOMIC DNA]</scope>
    <source>
        <strain evidence="12">HYR1</strain>
    </source>
</reference>
<dbReference type="Pfam" id="PF00040">
    <property type="entry name" value="fn2"/>
    <property type="match status" value="1"/>
</dbReference>
<evidence type="ECO:0000256" key="9">
    <source>
        <dbReference type="SAM" id="SignalP"/>
    </source>
</evidence>
<keyword evidence="2" id="KW-0812">Transmembrane</keyword>
<dbReference type="Proteomes" id="UP000276133">
    <property type="component" value="Unassembled WGS sequence"/>
</dbReference>
<dbReference type="SMART" id="SM00034">
    <property type="entry name" value="CLECT"/>
    <property type="match status" value="6"/>
</dbReference>
<dbReference type="InterPro" id="IPR016187">
    <property type="entry name" value="CTDL_fold"/>
</dbReference>
<dbReference type="EMBL" id="REGN01003885">
    <property type="protein sequence ID" value="RNA20258.1"/>
    <property type="molecule type" value="Genomic_DNA"/>
</dbReference>
<dbReference type="InterPro" id="IPR001304">
    <property type="entry name" value="C-type_lectin-like"/>
</dbReference>
<keyword evidence="9" id="KW-0732">Signal</keyword>
<dbReference type="SUPFAM" id="SSF56436">
    <property type="entry name" value="C-type lectin-like"/>
    <property type="match status" value="7"/>
</dbReference>
<evidence type="ECO:0000259" key="10">
    <source>
        <dbReference type="PROSITE" id="PS50041"/>
    </source>
</evidence>
<dbReference type="InterPro" id="IPR036943">
    <property type="entry name" value="FN_type2_sf"/>
</dbReference>
<dbReference type="CDD" id="cd00037">
    <property type="entry name" value="CLECT"/>
    <property type="match status" value="6"/>
</dbReference>
<dbReference type="STRING" id="10195.A0A3M7RAH2"/>
<dbReference type="Gene3D" id="2.10.10.10">
    <property type="entry name" value="Fibronectin, type II, collagen-binding"/>
    <property type="match status" value="1"/>
</dbReference>
<dbReference type="Gene3D" id="3.10.100.10">
    <property type="entry name" value="Mannose-Binding Protein A, subunit A"/>
    <property type="match status" value="7"/>
</dbReference>
<proteinExistence type="predicted"/>
<comment type="caution">
    <text evidence="8">Lacks conserved residue(s) required for the propagation of feature annotation.</text>
</comment>
<feature type="domain" description="C-type lectin" evidence="10">
    <location>
        <begin position="513"/>
        <end position="625"/>
    </location>
</feature>
<evidence type="ECO:0000259" key="11">
    <source>
        <dbReference type="PROSITE" id="PS51092"/>
    </source>
</evidence>
<organism evidence="12 13">
    <name type="scientific">Brachionus plicatilis</name>
    <name type="common">Marine rotifer</name>
    <name type="synonym">Brachionus muelleri</name>
    <dbReference type="NCBI Taxonomy" id="10195"/>
    <lineage>
        <taxon>Eukaryota</taxon>
        <taxon>Metazoa</taxon>
        <taxon>Spiralia</taxon>
        <taxon>Gnathifera</taxon>
        <taxon>Rotifera</taxon>
        <taxon>Eurotatoria</taxon>
        <taxon>Monogononta</taxon>
        <taxon>Pseudotrocha</taxon>
        <taxon>Ploima</taxon>
        <taxon>Brachionidae</taxon>
        <taxon>Brachionus</taxon>
    </lineage>
</organism>
<feature type="chain" id="PRO_5018293795" evidence="9">
    <location>
        <begin position="21"/>
        <end position="932"/>
    </location>
</feature>
<evidence type="ECO:0000313" key="12">
    <source>
        <dbReference type="EMBL" id="RNA20258.1"/>
    </source>
</evidence>
<evidence type="ECO:0000256" key="3">
    <source>
        <dbReference type="ARBA" id="ARBA00022737"/>
    </source>
</evidence>
<feature type="domain" description="C-type lectin" evidence="10">
    <location>
        <begin position="818"/>
        <end position="910"/>
    </location>
</feature>
<dbReference type="GO" id="GO:0016020">
    <property type="term" value="C:membrane"/>
    <property type="evidence" value="ECO:0007669"/>
    <property type="project" value="UniProtKB-SubCell"/>
</dbReference>
<dbReference type="OrthoDB" id="5988686at2759"/>
<dbReference type="InterPro" id="IPR050111">
    <property type="entry name" value="C-type_lectin/snaclec_domain"/>
</dbReference>
<sequence length="932" mass="106494">MKKYFLSSLIFLIQLIAINAQRSCPVGWILNEQYGSCYKIGVAVLARNWYQARVACQSFGAELASIKDTGDRDYLVEFVNNNQNKEFWLGGYRRLSDSAWVWTELNDGPSSQNYIKVPTQVNWDSGKPDSTSGDCLQLAKNGSFSNKNCNDPKAYICKRPMGISTSCNVDDFWEPVNGTCIKVFEAKFSYDDSRSQCQNRGGDLVVVKNEQIQIFLSDWYKIHKTALWIGLSDKNGNDGILHWVDDHFSIPFQYWAPGQPYFINGNYSTVGNCTVINDLKDGLWSIDYCSNQYYFACQKPQGQCAEGWIPFKNKCYLINSSRQKYTSWIQAESTCKNYGGGILTIKDNYEQRFIAREIKNTFSNFDFWLGLSDFRPIDQFIWSPGDEKVENFTNWLSEQPVMVQDRDNCGIISVSLSGWYTTSNCFQKLPYVCQIDLDAQVIPHPSNINTYGGNSDGKPCVFPFVFEGNVYYECGKYGDRNQEWCATTTNYDSDQKWGFCSNEYICENGWIEADSLCYKLFKSTSGLTFDEANNICYSNNGLLAKIAGPKSQTMIDDFLFGGENAWIGLKNSGQSNFVWVDNTPLNNFENWRHKHPNMTNYGACVVIDTSNSYLGEWMTVDCNSKFSNYICQQQPKGLVLPTQPSLTTTTYSQKCGRDWIERPFSNFCYQFVSSFEAFDKAEQLCQIKGGSLVSILSVDEQIFIQNYIGTLNFDTFWLGANRESSRKGWSWIDGIYPFIFTNWALGEYNTGNNQFCAVISNQLNGQWKTIECDNRFGNIKFPFICKKKSQEITTTKPYSPTSIQPGFNLGCENNWSYYSSNCYKYYNSISDHKTFDEAKEFCKSEKSDLTEIFNEEENEFLVSMMQMRRIGKLGKNFGCPSGWNLSTVENSCYQLVSVSTSDWNKAQSYCQTFGGYVAALKSKQELEFIADL</sequence>
<evidence type="ECO:0000256" key="2">
    <source>
        <dbReference type="ARBA" id="ARBA00022692"/>
    </source>
</evidence>
<dbReference type="PROSITE" id="PS00023">
    <property type="entry name" value="FN2_1"/>
    <property type="match status" value="1"/>
</dbReference>
<evidence type="ECO:0000256" key="4">
    <source>
        <dbReference type="ARBA" id="ARBA00022989"/>
    </source>
</evidence>
<dbReference type="AlphaFoldDB" id="A0A3M7RAH2"/>
<keyword evidence="6" id="KW-1015">Disulfide bond</keyword>
<gene>
    <name evidence="12" type="ORF">BpHYR1_035580</name>
</gene>
<dbReference type="FunFam" id="2.10.10.10:FF:000009">
    <property type="entry name" value="Epididymal sperm-binding protein 1"/>
    <property type="match status" value="1"/>
</dbReference>
<comment type="subcellular location">
    <subcellularLocation>
        <location evidence="1">Membrane</location>
        <topology evidence="1">Single-pass membrane protein</topology>
    </subcellularLocation>
</comment>
<dbReference type="CDD" id="cd00062">
    <property type="entry name" value="FN2"/>
    <property type="match status" value="1"/>
</dbReference>
<accession>A0A3M7RAH2</accession>
<name>A0A3M7RAH2_BRAPC</name>
<feature type="non-terminal residue" evidence="12">
    <location>
        <position position="932"/>
    </location>
</feature>
<dbReference type="Pfam" id="PF00059">
    <property type="entry name" value="Lectin_C"/>
    <property type="match status" value="5"/>
</dbReference>
<evidence type="ECO:0000256" key="7">
    <source>
        <dbReference type="ARBA" id="ARBA00023180"/>
    </source>
</evidence>
<feature type="signal peptide" evidence="9">
    <location>
        <begin position="1"/>
        <end position="20"/>
    </location>
</feature>
<protein>
    <submittedName>
        <fullName evidence="12">Macrophage mannose receptor 1-like</fullName>
    </submittedName>
</protein>
<dbReference type="InterPro" id="IPR016186">
    <property type="entry name" value="C-type_lectin-like/link_sf"/>
</dbReference>
<feature type="domain" description="Fibronectin type-II" evidence="11">
    <location>
        <begin position="455"/>
        <end position="502"/>
    </location>
</feature>
<feature type="domain" description="C-type lectin" evidence="10">
    <location>
        <begin position="664"/>
        <end position="779"/>
    </location>
</feature>
<evidence type="ECO:0000256" key="8">
    <source>
        <dbReference type="PROSITE-ProRule" id="PRU00479"/>
    </source>
</evidence>
<feature type="domain" description="C-type lectin" evidence="10">
    <location>
        <begin position="33"/>
        <end position="158"/>
    </location>
</feature>
<dbReference type="SUPFAM" id="SSF57440">
    <property type="entry name" value="Kringle-like"/>
    <property type="match status" value="1"/>
</dbReference>
<comment type="caution">
    <text evidence="12">The sequence shown here is derived from an EMBL/GenBank/DDBJ whole genome shotgun (WGS) entry which is preliminary data.</text>
</comment>
<keyword evidence="5" id="KW-0472">Membrane</keyword>